<evidence type="ECO:0000256" key="2">
    <source>
        <dbReference type="ARBA" id="ARBA00023012"/>
    </source>
</evidence>
<dbReference type="SMART" id="SM00448">
    <property type="entry name" value="REC"/>
    <property type="match status" value="1"/>
</dbReference>
<dbReference type="SUPFAM" id="SSF52172">
    <property type="entry name" value="CheY-like"/>
    <property type="match status" value="1"/>
</dbReference>
<dbReference type="PANTHER" id="PTHR44591:SF14">
    <property type="entry name" value="PROTEIN PILG"/>
    <property type="match status" value="1"/>
</dbReference>
<gene>
    <name evidence="5" type="ORF">A2856_04155</name>
</gene>
<comment type="caution">
    <text evidence="5">The sequence shown here is derived from an EMBL/GenBank/DDBJ whole genome shotgun (WGS) entry which is preliminary data.</text>
</comment>
<keyword evidence="2" id="KW-0902">Two-component regulatory system</keyword>
<dbReference type="PROSITE" id="PS50110">
    <property type="entry name" value="RESPONSE_REGULATORY"/>
    <property type="match status" value="1"/>
</dbReference>
<evidence type="ECO:0000259" key="4">
    <source>
        <dbReference type="PROSITE" id="PS50110"/>
    </source>
</evidence>
<dbReference type="GO" id="GO:0000160">
    <property type="term" value="P:phosphorelay signal transduction system"/>
    <property type="evidence" value="ECO:0007669"/>
    <property type="project" value="UniProtKB-KW"/>
</dbReference>
<keyword evidence="1 3" id="KW-0597">Phosphoprotein</keyword>
<feature type="domain" description="Response regulatory" evidence="4">
    <location>
        <begin position="2"/>
        <end position="118"/>
    </location>
</feature>
<dbReference type="InterPro" id="IPR050595">
    <property type="entry name" value="Bact_response_regulator"/>
</dbReference>
<organism evidence="5 6">
    <name type="scientific">Candidatus Uhrbacteria bacterium RIFCSPHIGHO2_01_FULL_63_20</name>
    <dbReference type="NCBI Taxonomy" id="1802385"/>
    <lineage>
        <taxon>Bacteria</taxon>
        <taxon>Candidatus Uhriibacteriota</taxon>
    </lineage>
</organism>
<dbReference type="InterPro" id="IPR011006">
    <property type="entry name" value="CheY-like_superfamily"/>
</dbReference>
<dbReference type="Gene3D" id="3.40.50.2300">
    <property type="match status" value="1"/>
</dbReference>
<reference evidence="5 6" key="1">
    <citation type="journal article" date="2016" name="Nat. Commun.">
        <title>Thousands of microbial genomes shed light on interconnected biogeochemical processes in an aquifer system.</title>
        <authorList>
            <person name="Anantharaman K."/>
            <person name="Brown C.T."/>
            <person name="Hug L.A."/>
            <person name="Sharon I."/>
            <person name="Castelle C.J."/>
            <person name="Probst A.J."/>
            <person name="Thomas B.C."/>
            <person name="Singh A."/>
            <person name="Wilkins M.J."/>
            <person name="Karaoz U."/>
            <person name="Brodie E.L."/>
            <person name="Williams K.H."/>
            <person name="Hubbard S.S."/>
            <person name="Banfield J.F."/>
        </authorList>
    </citation>
    <scope>NUCLEOTIDE SEQUENCE [LARGE SCALE GENOMIC DNA]</scope>
</reference>
<dbReference type="PANTHER" id="PTHR44591">
    <property type="entry name" value="STRESS RESPONSE REGULATOR PROTEIN 1"/>
    <property type="match status" value="1"/>
</dbReference>
<name>A0A1F7TP23_9BACT</name>
<evidence type="ECO:0000256" key="1">
    <source>
        <dbReference type="ARBA" id="ARBA00022553"/>
    </source>
</evidence>
<accession>A0A1F7TP23</accession>
<dbReference type="AlphaFoldDB" id="A0A1F7TP23"/>
<sequence length="122" mass="13542">MKILLVEDDPFLYKVLSQRLSDEGFDVTVSVDGQAAIADVTHFKPALVLLDLILPKKSGFEVLTEIRKNAATAKMPVVVLSNLGQQEDIDQIEKLGVREYLVKADYSLSEMVKKIKEHASAL</sequence>
<dbReference type="Proteomes" id="UP000177885">
    <property type="component" value="Unassembled WGS sequence"/>
</dbReference>
<proteinExistence type="predicted"/>
<dbReference type="EMBL" id="MGDT01000003">
    <property type="protein sequence ID" value="OGL67267.1"/>
    <property type="molecule type" value="Genomic_DNA"/>
</dbReference>
<dbReference type="STRING" id="1802385.A2856_04155"/>
<protein>
    <recommendedName>
        <fullName evidence="4">Response regulatory domain-containing protein</fullName>
    </recommendedName>
</protein>
<evidence type="ECO:0000313" key="6">
    <source>
        <dbReference type="Proteomes" id="UP000177885"/>
    </source>
</evidence>
<evidence type="ECO:0000256" key="3">
    <source>
        <dbReference type="PROSITE-ProRule" id="PRU00169"/>
    </source>
</evidence>
<dbReference type="Pfam" id="PF00072">
    <property type="entry name" value="Response_reg"/>
    <property type="match status" value="1"/>
</dbReference>
<feature type="modified residue" description="4-aspartylphosphate" evidence="3">
    <location>
        <position position="51"/>
    </location>
</feature>
<evidence type="ECO:0000313" key="5">
    <source>
        <dbReference type="EMBL" id="OGL67267.1"/>
    </source>
</evidence>
<dbReference type="InterPro" id="IPR001789">
    <property type="entry name" value="Sig_transdc_resp-reg_receiver"/>
</dbReference>